<keyword evidence="2" id="KW-1003">Cell membrane</keyword>
<evidence type="ECO:0000256" key="5">
    <source>
        <dbReference type="ARBA" id="ARBA00023136"/>
    </source>
</evidence>
<dbReference type="InterPro" id="IPR023408">
    <property type="entry name" value="MscS_beta-dom_sf"/>
</dbReference>
<dbReference type="RefSeq" id="WP_259612533.1">
    <property type="nucleotide sequence ID" value="NZ_CP091139.2"/>
</dbReference>
<sequence>MDVAQFLPDTVTWGGILLTVAVLVAGWVLAGLARRGMRAVLSRVRGISPSGITIIARVTGYLIILLAVGIALVLMGADIQPVLAVVIVVVVVLALVLRGVADNFAAGVLIQSRRTVDVGDQVQVSALDETVVGRVLEANARAVVIVTADGRTIHVPNAKLLSDSVVNHSQHGTRRSEVQVRVARAAHSIDEVAGLVRDAIAAVPRVRPQEPVQTLVQDVSTDRVTLRVWFWHSPTRVRCWSRPWSVPSPRRWMRRSSHPR</sequence>
<feature type="domain" description="Mechanosensitive ion channel MscS" evidence="7">
    <location>
        <begin position="100"/>
        <end position="169"/>
    </location>
</feature>
<dbReference type="PANTHER" id="PTHR30221">
    <property type="entry name" value="SMALL-CONDUCTANCE MECHANOSENSITIVE CHANNEL"/>
    <property type="match status" value="1"/>
</dbReference>
<dbReference type="Pfam" id="PF00924">
    <property type="entry name" value="MS_channel_2nd"/>
    <property type="match status" value="1"/>
</dbReference>
<dbReference type="InterPro" id="IPR010920">
    <property type="entry name" value="LSM_dom_sf"/>
</dbReference>
<keyword evidence="9" id="KW-1185">Reference proteome</keyword>
<dbReference type="EMBL" id="CP091139">
    <property type="protein sequence ID" value="UUT35898.1"/>
    <property type="molecule type" value="Genomic_DNA"/>
</dbReference>
<feature type="transmembrane region" description="Helical" evidence="6">
    <location>
        <begin position="54"/>
        <end position="76"/>
    </location>
</feature>
<dbReference type="InterPro" id="IPR011066">
    <property type="entry name" value="MscS_channel_C_sf"/>
</dbReference>
<dbReference type="SUPFAM" id="SSF50182">
    <property type="entry name" value="Sm-like ribonucleoproteins"/>
    <property type="match status" value="1"/>
</dbReference>
<evidence type="ECO:0000256" key="1">
    <source>
        <dbReference type="ARBA" id="ARBA00004651"/>
    </source>
</evidence>
<dbReference type="Gene3D" id="3.30.70.100">
    <property type="match status" value="1"/>
</dbReference>
<dbReference type="PANTHER" id="PTHR30221:SF1">
    <property type="entry name" value="SMALL-CONDUCTANCE MECHANOSENSITIVE CHANNEL"/>
    <property type="match status" value="1"/>
</dbReference>
<evidence type="ECO:0000256" key="4">
    <source>
        <dbReference type="ARBA" id="ARBA00022989"/>
    </source>
</evidence>
<reference evidence="8" key="1">
    <citation type="submission" date="2022-01" db="EMBL/GenBank/DDBJ databases">
        <title>Microbacterium eymi and Microbacterium rhizovicinus sp. nov., isolated from the rhizospheric soil of Elymus tsukushiensis, a plant native to the Dokdo Islands, Republic of Korea.</title>
        <authorList>
            <person name="Hwang Y.J."/>
        </authorList>
    </citation>
    <scope>NUCLEOTIDE SEQUENCE</scope>
    <source>
        <strain evidence="8">KUDC0405</strain>
    </source>
</reference>
<dbReference type="InterPro" id="IPR006685">
    <property type="entry name" value="MscS_channel_2nd"/>
</dbReference>
<feature type="transmembrane region" description="Helical" evidence="6">
    <location>
        <begin position="82"/>
        <end position="101"/>
    </location>
</feature>
<keyword evidence="4 6" id="KW-1133">Transmembrane helix</keyword>
<dbReference type="Gene3D" id="2.30.30.60">
    <property type="match status" value="1"/>
</dbReference>
<protein>
    <submittedName>
        <fullName evidence="8">Mechanosensitive ion channel family protein</fullName>
    </submittedName>
</protein>
<evidence type="ECO:0000259" key="7">
    <source>
        <dbReference type="Pfam" id="PF00924"/>
    </source>
</evidence>
<keyword evidence="5 6" id="KW-0472">Membrane</keyword>
<name>A0ABY5NL32_9MICO</name>
<dbReference type="InterPro" id="IPR045275">
    <property type="entry name" value="MscS_archaea/bacteria_type"/>
</dbReference>
<proteinExistence type="predicted"/>
<evidence type="ECO:0000313" key="9">
    <source>
        <dbReference type="Proteomes" id="UP001054811"/>
    </source>
</evidence>
<evidence type="ECO:0000313" key="8">
    <source>
        <dbReference type="EMBL" id="UUT35898.1"/>
    </source>
</evidence>
<keyword evidence="3 6" id="KW-0812">Transmembrane</keyword>
<organism evidence="8 9">
    <name type="scientific">Microbacterium elymi</name>
    <dbReference type="NCBI Taxonomy" id="2909587"/>
    <lineage>
        <taxon>Bacteria</taxon>
        <taxon>Bacillati</taxon>
        <taxon>Actinomycetota</taxon>
        <taxon>Actinomycetes</taxon>
        <taxon>Micrococcales</taxon>
        <taxon>Microbacteriaceae</taxon>
        <taxon>Microbacterium</taxon>
    </lineage>
</organism>
<evidence type="ECO:0000256" key="6">
    <source>
        <dbReference type="SAM" id="Phobius"/>
    </source>
</evidence>
<dbReference type="SUPFAM" id="SSF82689">
    <property type="entry name" value="Mechanosensitive channel protein MscS (YggB), C-terminal domain"/>
    <property type="match status" value="1"/>
</dbReference>
<accession>A0ABY5NL32</accession>
<evidence type="ECO:0000256" key="3">
    <source>
        <dbReference type="ARBA" id="ARBA00022692"/>
    </source>
</evidence>
<gene>
    <name evidence="8" type="ORF">L2X98_22365</name>
</gene>
<comment type="subcellular location">
    <subcellularLocation>
        <location evidence="1">Cell membrane</location>
        <topology evidence="1">Multi-pass membrane protein</topology>
    </subcellularLocation>
</comment>
<evidence type="ECO:0000256" key="2">
    <source>
        <dbReference type="ARBA" id="ARBA00022475"/>
    </source>
</evidence>
<dbReference type="Gene3D" id="1.10.287.1260">
    <property type="match status" value="1"/>
</dbReference>
<dbReference type="Proteomes" id="UP001054811">
    <property type="component" value="Chromosome"/>
</dbReference>
<feature type="transmembrane region" description="Helical" evidence="6">
    <location>
        <begin position="12"/>
        <end position="33"/>
    </location>
</feature>